<name>A0AA35X0W2_GEOBA</name>
<sequence>MRILLRLIGFSFKYKQRLLLAYACTIAVTAFALAIPWILGIAVDEVVRSGEVGPLIFLASLILVISVLRGVAAYGQQYLGEALGQRVAYDIRNTFYERLQRLSFGFHDNQRSGDLMSRATADVEGVRMFIQGGLIRGAYMVLLILGVSVILIISSWKLALMSLVFVPFIILRTATIMLEMRRNWMAERTEMGHLNTVLQENLAGQRVVKAFAAEDLESEKFNYHASEVARYGFTAERLQAITTSLNNFFLLGGTGVILWFGGLQVVNGSMTEGELVSFVLFMGLLAIPVRMTAWIVNSFSRAMSSGERIFYVLDAESPVKEKRNALDIPRVRGDVRFEDVAFGYSELSPVLKGVDFEAPRAKVVAILGAPGSGKTTVVHLIPRFYDVSEGRITVDGMDIRDVTLASLRRNVGIVQQDVFIFTSTIRANIAYGSVDAPMEDVVRAAKAAQLHDYIESMPDGYDTYVGERGVTLSGGQRQRLAIARTLLLDPPILILDDSTSSVDTETEHLIRQALDTLIQGRTTFVIAHRLSSVKNADMILVMKEGRIVQQGVHEELVSVPGPYQEIYELQLRPQEVEVNGGGSLTSGGTGAASVSLETRTLNVEGTS</sequence>
<keyword evidence="3" id="KW-1003">Cell membrane</keyword>
<feature type="region of interest" description="Disordered" evidence="9">
    <location>
        <begin position="579"/>
        <end position="607"/>
    </location>
</feature>
<keyword evidence="7 10" id="KW-1133">Transmembrane helix</keyword>
<dbReference type="InterPro" id="IPR017871">
    <property type="entry name" value="ABC_transporter-like_CS"/>
</dbReference>
<gene>
    <name evidence="13" type="ORF">GBAR_LOCUS20090</name>
</gene>
<feature type="transmembrane region" description="Helical" evidence="10">
    <location>
        <begin position="159"/>
        <end position="178"/>
    </location>
</feature>
<dbReference type="InterPro" id="IPR036640">
    <property type="entry name" value="ABC1_TM_sf"/>
</dbReference>
<dbReference type="GO" id="GO:0015421">
    <property type="term" value="F:ABC-type oligopeptide transporter activity"/>
    <property type="evidence" value="ECO:0007669"/>
    <property type="project" value="TreeGrafter"/>
</dbReference>
<keyword evidence="2" id="KW-0813">Transport</keyword>
<dbReference type="InterPro" id="IPR003439">
    <property type="entry name" value="ABC_transporter-like_ATP-bd"/>
</dbReference>
<dbReference type="SUPFAM" id="SSF52540">
    <property type="entry name" value="P-loop containing nucleoside triphosphate hydrolases"/>
    <property type="match status" value="1"/>
</dbReference>
<protein>
    <submittedName>
        <fullName evidence="13">Uncharacterized ABC transporter ATP-binding protein YknU</fullName>
    </submittedName>
</protein>
<dbReference type="Gene3D" id="1.20.1560.10">
    <property type="entry name" value="ABC transporter type 1, transmembrane domain"/>
    <property type="match status" value="1"/>
</dbReference>
<dbReference type="SMART" id="SM00382">
    <property type="entry name" value="AAA"/>
    <property type="match status" value="1"/>
</dbReference>
<dbReference type="InterPro" id="IPR039421">
    <property type="entry name" value="Type_1_exporter"/>
</dbReference>
<evidence type="ECO:0000256" key="8">
    <source>
        <dbReference type="ARBA" id="ARBA00023136"/>
    </source>
</evidence>
<dbReference type="Pfam" id="PF00664">
    <property type="entry name" value="ABC_membrane"/>
    <property type="match status" value="1"/>
</dbReference>
<feature type="compositionally biased region" description="Gly residues" evidence="9">
    <location>
        <begin position="579"/>
        <end position="590"/>
    </location>
</feature>
<dbReference type="PANTHER" id="PTHR43394:SF1">
    <property type="entry name" value="ATP-BINDING CASSETTE SUB-FAMILY B MEMBER 10, MITOCHONDRIAL"/>
    <property type="match status" value="1"/>
</dbReference>
<reference evidence="13" key="1">
    <citation type="submission" date="2023-03" db="EMBL/GenBank/DDBJ databases">
        <authorList>
            <person name="Steffen K."/>
            <person name="Cardenas P."/>
        </authorList>
    </citation>
    <scope>NUCLEOTIDE SEQUENCE</scope>
</reference>
<evidence type="ECO:0000256" key="1">
    <source>
        <dbReference type="ARBA" id="ARBA00004651"/>
    </source>
</evidence>
<feature type="domain" description="ABC transporter" evidence="11">
    <location>
        <begin position="335"/>
        <end position="569"/>
    </location>
</feature>
<dbReference type="CDD" id="cd18542">
    <property type="entry name" value="ABC_6TM_YknU_like"/>
    <property type="match status" value="1"/>
</dbReference>
<feature type="transmembrane region" description="Helical" evidence="10">
    <location>
        <begin position="134"/>
        <end position="153"/>
    </location>
</feature>
<proteinExistence type="predicted"/>
<keyword evidence="8 10" id="KW-0472">Membrane</keyword>
<keyword evidence="6 13" id="KW-0067">ATP-binding</keyword>
<dbReference type="SUPFAM" id="SSF90123">
    <property type="entry name" value="ABC transporter transmembrane region"/>
    <property type="match status" value="1"/>
</dbReference>
<accession>A0AA35X0W2</accession>
<evidence type="ECO:0000256" key="5">
    <source>
        <dbReference type="ARBA" id="ARBA00022741"/>
    </source>
</evidence>
<dbReference type="InterPro" id="IPR027417">
    <property type="entry name" value="P-loop_NTPase"/>
</dbReference>
<dbReference type="GO" id="GO:0005886">
    <property type="term" value="C:plasma membrane"/>
    <property type="evidence" value="ECO:0007669"/>
    <property type="project" value="UniProtKB-SubCell"/>
</dbReference>
<dbReference type="PROSITE" id="PS00211">
    <property type="entry name" value="ABC_TRANSPORTER_1"/>
    <property type="match status" value="1"/>
</dbReference>
<dbReference type="GO" id="GO:0016887">
    <property type="term" value="F:ATP hydrolysis activity"/>
    <property type="evidence" value="ECO:0007669"/>
    <property type="project" value="InterPro"/>
</dbReference>
<dbReference type="InterPro" id="IPR011527">
    <property type="entry name" value="ABC1_TM_dom"/>
</dbReference>
<dbReference type="Gene3D" id="3.40.50.300">
    <property type="entry name" value="P-loop containing nucleotide triphosphate hydrolases"/>
    <property type="match status" value="1"/>
</dbReference>
<dbReference type="InterPro" id="IPR003593">
    <property type="entry name" value="AAA+_ATPase"/>
</dbReference>
<dbReference type="AlphaFoldDB" id="A0AA35X0W2"/>
<dbReference type="PANTHER" id="PTHR43394">
    <property type="entry name" value="ATP-DEPENDENT PERMEASE MDL1, MITOCHONDRIAL"/>
    <property type="match status" value="1"/>
</dbReference>
<evidence type="ECO:0000259" key="12">
    <source>
        <dbReference type="PROSITE" id="PS50929"/>
    </source>
</evidence>
<dbReference type="Pfam" id="PF00005">
    <property type="entry name" value="ABC_tran"/>
    <property type="match status" value="1"/>
</dbReference>
<feature type="transmembrane region" description="Helical" evidence="10">
    <location>
        <begin position="245"/>
        <end position="263"/>
    </location>
</feature>
<evidence type="ECO:0000256" key="7">
    <source>
        <dbReference type="ARBA" id="ARBA00022989"/>
    </source>
</evidence>
<evidence type="ECO:0000256" key="9">
    <source>
        <dbReference type="SAM" id="MobiDB-lite"/>
    </source>
</evidence>
<dbReference type="Proteomes" id="UP001174909">
    <property type="component" value="Unassembled WGS sequence"/>
</dbReference>
<comment type="subcellular location">
    <subcellularLocation>
        <location evidence="1">Cell membrane</location>
        <topology evidence="1">Multi-pass membrane protein</topology>
    </subcellularLocation>
</comment>
<dbReference type="PROSITE" id="PS50929">
    <property type="entry name" value="ABC_TM1F"/>
    <property type="match status" value="1"/>
</dbReference>
<keyword evidence="5" id="KW-0547">Nucleotide-binding</keyword>
<keyword evidence="14" id="KW-1185">Reference proteome</keyword>
<dbReference type="FunFam" id="3.40.50.300:FF:000221">
    <property type="entry name" value="Multidrug ABC transporter ATP-binding protein"/>
    <property type="match status" value="1"/>
</dbReference>
<feature type="transmembrane region" description="Helical" evidence="10">
    <location>
        <begin position="20"/>
        <end position="43"/>
    </location>
</feature>
<feature type="transmembrane region" description="Helical" evidence="10">
    <location>
        <begin position="275"/>
        <end position="296"/>
    </location>
</feature>
<organism evidence="13 14">
    <name type="scientific">Geodia barretti</name>
    <name type="common">Barrett's horny sponge</name>
    <dbReference type="NCBI Taxonomy" id="519541"/>
    <lineage>
        <taxon>Eukaryota</taxon>
        <taxon>Metazoa</taxon>
        <taxon>Porifera</taxon>
        <taxon>Demospongiae</taxon>
        <taxon>Heteroscleromorpha</taxon>
        <taxon>Tetractinellida</taxon>
        <taxon>Astrophorina</taxon>
        <taxon>Geodiidae</taxon>
        <taxon>Geodia</taxon>
    </lineage>
</organism>
<evidence type="ECO:0000256" key="4">
    <source>
        <dbReference type="ARBA" id="ARBA00022692"/>
    </source>
</evidence>
<keyword evidence="4 10" id="KW-0812">Transmembrane</keyword>
<comment type="caution">
    <text evidence="13">The sequence shown here is derived from an EMBL/GenBank/DDBJ whole genome shotgun (WGS) entry which is preliminary data.</text>
</comment>
<dbReference type="PROSITE" id="PS50893">
    <property type="entry name" value="ABC_TRANSPORTER_2"/>
    <property type="match status" value="1"/>
</dbReference>
<evidence type="ECO:0000256" key="2">
    <source>
        <dbReference type="ARBA" id="ARBA00022448"/>
    </source>
</evidence>
<feature type="compositionally biased region" description="Polar residues" evidence="9">
    <location>
        <begin position="597"/>
        <end position="607"/>
    </location>
</feature>
<evidence type="ECO:0000256" key="6">
    <source>
        <dbReference type="ARBA" id="ARBA00022840"/>
    </source>
</evidence>
<evidence type="ECO:0000259" key="11">
    <source>
        <dbReference type="PROSITE" id="PS50893"/>
    </source>
</evidence>
<evidence type="ECO:0000313" key="14">
    <source>
        <dbReference type="Proteomes" id="UP001174909"/>
    </source>
</evidence>
<feature type="transmembrane region" description="Helical" evidence="10">
    <location>
        <begin position="55"/>
        <end position="75"/>
    </location>
</feature>
<evidence type="ECO:0000256" key="3">
    <source>
        <dbReference type="ARBA" id="ARBA00022475"/>
    </source>
</evidence>
<dbReference type="GO" id="GO:0005524">
    <property type="term" value="F:ATP binding"/>
    <property type="evidence" value="ECO:0007669"/>
    <property type="project" value="UniProtKB-KW"/>
</dbReference>
<dbReference type="EMBL" id="CASHTH010002827">
    <property type="protein sequence ID" value="CAI8035816.1"/>
    <property type="molecule type" value="Genomic_DNA"/>
</dbReference>
<feature type="domain" description="ABC transmembrane type-1" evidence="12">
    <location>
        <begin position="19"/>
        <end position="301"/>
    </location>
</feature>
<evidence type="ECO:0000256" key="10">
    <source>
        <dbReference type="SAM" id="Phobius"/>
    </source>
</evidence>
<evidence type="ECO:0000313" key="13">
    <source>
        <dbReference type="EMBL" id="CAI8035816.1"/>
    </source>
</evidence>